<dbReference type="PANTHER" id="PTHR45847">
    <property type="entry name" value="FATTY ACID AMIDE HYDROLASE"/>
    <property type="match status" value="1"/>
</dbReference>
<accession>A0AAN5I050</accession>
<dbReference type="GO" id="GO:0009062">
    <property type="term" value="P:fatty acid catabolic process"/>
    <property type="evidence" value="ECO:0007669"/>
    <property type="project" value="TreeGrafter"/>
</dbReference>
<sequence length="78" mass="8848">VYYGLATKAHEKTNCLTNIIKESLNEAKQLDELTKSPLYKKPRLFGIPISIKDSVEVKGQRNTWGLAKFIDKIPLEDS</sequence>
<feature type="domain" description="Amidase" evidence="1">
    <location>
        <begin position="6"/>
        <end position="78"/>
    </location>
</feature>
<dbReference type="AlphaFoldDB" id="A0AAN5I050"/>
<proteinExistence type="predicted"/>
<dbReference type="Proteomes" id="UP001328107">
    <property type="component" value="Unassembled WGS sequence"/>
</dbReference>
<comment type="caution">
    <text evidence="2">The sequence shown here is derived from an EMBL/GenBank/DDBJ whole genome shotgun (WGS) entry which is preliminary data.</text>
</comment>
<dbReference type="InterPro" id="IPR052096">
    <property type="entry name" value="Endocannabinoid_amidase"/>
</dbReference>
<organism evidence="2 3">
    <name type="scientific">Pristionchus mayeri</name>
    <dbReference type="NCBI Taxonomy" id="1317129"/>
    <lineage>
        <taxon>Eukaryota</taxon>
        <taxon>Metazoa</taxon>
        <taxon>Ecdysozoa</taxon>
        <taxon>Nematoda</taxon>
        <taxon>Chromadorea</taxon>
        <taxon>Rhabditida</taxon>
        <taxon>Rhabditina</taxon>
        <taxon>Diplogasteromorpha</taxon>
        <taxon>Diplogasteroidea</taxon>
        <taxon>Neodiplogasteridae</taxon>
        <taxon>Pristionchus</taxon>
    </lineage>
</organism>
<keyword evidence="3" id="KW-1185">Reference proteome</keyword>
<gene>
    <name evidence="2" type="ORF">PMAYCL1PPCAC_17130</name>
</gene>
<dbReference type="InterPro" id="IPR023631">
    <property type="entry name" value="Amidase_dom"/>
</dbReference>
<dbReference type="GO" id="GO:0017064">
    <property type="term" value="F:fatty acid amide hydrolase activity"/>
    <property type="evidence" value="ECO:0007669"/>
    <property type="project" value="TreeGrafter"/>
</dbReference>
<dbReference type="EMBL" id="BTRK01000004">
    <property type="protein sequence ID" value="GMR46935.1"/>
    <property type="molecule type" value="Genomic_DNA"/>
</dbReference>
<feature type="non-terminal residue" evidence="2">
    <location>
        <position position="1"/>
    </location>
</feature>
<protein>
    <recommendedName>
        <fullName evidence="1">Amidase domain-containing protein</fullName>
    </recommendedName>
</protein>
<dbReference type="PANTHER" id="PTHR45847:SF10">
    <property type="entry name" value="FATTY ACID AMIDE HYDROLASE 1"/>
    <property type="match status" value="1"/>
</dbReference>
<dbReference type="InterPro" id="IPR036928">
    <property type="entry name" value="AS_sf"/>
</dbReference>
<dbReference type="Gene3D" id="3.90.1300.10">
    <property type="entry name" value="Amidase signature (AS) domain"/>
    <property type="match status" value="1"/>
</dbReference>
<evidence type="ECO:0000259" key="1">
    <source>
        <dbReference type="Pfam" id="PF01425"/>
    </source>
</evidence>
<evidence type="ECO:0000313" key="3">
    <source>
        <dbReference type="Proteomes" id="UP001328107"/>
    </source>
</evidence>
<reference evidence="3" key="1">
    <citation type="submission" date="2022-10" db="EMBL/GenBank/DDBJ databases">
        <title>Genome assembly of Pristionchus species.</title>
        <authorList>
            <person name="Yoshida K."/>
            <person name="Sommer R.J."/>
        </authorList>
    </citation>
    <scope>NUCLEOTIDE SEQUENCE [LARGE SCALE GENOMIC DNA]</scope>
    <source>
        <strain evidence="3">RS5460</strain>
    </source>
</reference>
<dbReference type="SUPFAM" id="SSF75304">
    <property type="entry name" value="Amidase signature (AS) enzymes"/>
    <property type="match status" value="1"/>
</dbReference>
<feature type="non-terminal residue" evidence="2">
    <location>
        <position position="78"/>
    </location>
</feature>
<evidence type="ECO:0000313" key="2">
    <source>
        <dbReference type="EMBL" id="GMR46935.1"/>
    </source>
</evidence>
<dbReference type="GO" id="GO:0004040">
    <property type="term" value="F:amidase activity"/>
    <property type="evidence" value="ECO:0007669"/>
    <property type="project" value="TreeGrafter"/>
</dbReference>
<dbReference type="Pfam" id="PF01425">
    <property type="entry name" value="Amidase"/>
    <property type="match status" value="1"/>
</dbReference>
<name>A0AAN5I050_9BILA</name>